<name>A0A7S2NKC1_9EUKA</name>
<accession>A0A7S2NKC1</accession>
<proteinExistence type="predicted"/>
<feature type="transmembrane region" description="Helical" evidence="2">
    <location>
        <begin position="130"/>
        <end position="151"/>
    </location>
</feature>
<evidence type="ECO:0000256" key="1">
    <source>
        <dbReference type="SAM" id="MobiDB-lite"/>
    </source>
</evidence>
<sequence>MMSSEYEGSLAPHDLWVNAASPHALGRKHELTEAPPGPSRYAWSANQLPSSWDNGGEWDHCTDLHPLPLRRGAPSNLWMLLHAFGLREYRRLNVFKKGDVALLASSILFTLLLVSQIGLTFLHWSDVLPLHLAIAFYLSILGSWLQMIFFLQTSHIHPLFASSALVILLLPPKPPRLALHPSTWLPSILRIPSALRHCCPPFCATPSTRTPRGTCEATTATSPVIANQHPSPNPDANSNANPNANPPPA</sequence>
<feature type="transmembrane region" description="Helical" evidence="2">
    <location>
        <begin position="100"/>
        <end position="124"/>
    </location>
</feature>
<keyword evidence="2" id="KW-0812">Transmembrane</keyword>
<keyword evidence="2" id="KW-0472">Membrane</keyword>
<dbReference type="EMBL" id="HBGU01079351">
    <property type="protein sequence ID" value="CAD9546135.1"/>
    <property type="molecule type" value="Transcribed_RNA"/>
</dbReference>
<evidence type="ECO:0000256" key="2">
    <source>
        <dbReference type="SAM" id="Phobius"/>
    </source>
</evidence>
<reference evidence="3" key="1">
    <citation type="submission" date="2021-01" db="EMBL/GenBank/DDBJ databases">
        <authorList>
            <person name="Corre E."/>
            <person name="Pelletier E."/>
            <person name="Niang G."/>
            <person name="Scheremetjew M."/>
            <person name="Finn R."/>
            <person name="Kale V."/>
            <person name="Holt S."/>
            <person name="Cochrane G."/>
            <person name="Meng A."/>
            <person name="Brown T."/>
            <person name="Cohen L."/>
        </authorList>
    </citation>
    <scope>NUCLEOTIDE SEQUENCE</scope>
    <source>
        <strain evidence="3">UTEX LB 985</strain>
    </source>
</reference>
<dbReference type="AlphaFoldDB" id="A0A7S2NKC1"/>
<feature type="region of interest" description="Disordered" evidence="1">
    <location>
        <begin position="208"/>
        <end position="249"/>
    </location>
</feature>
<keyword evidence="2" id="KW-1133">Transmembrane helix</keyword>
<evidence type="ECO:0000313" key="3">
    <source>
        <dbReference type="EMBL" id="CAD9546135.1"/>
    </source>
</evidence>
<gene>
    <name evidence="3" type="ORF">CBRE1094_LOCUS43286</name>
</gene>
<feature type="compositionally biased region" description="Polar residues" evidence="1">
    <location>
        <begin position="208"/>
        <end position="229"/>
    </location>
</feature>
<feature type="compositionally biased region" description="Low complexity" evidence="1">
    <location>
        <begin position="234"/>
        <end position="243"/>
    </location>
</feature>
<organism evidence="3">
    <name type="scientific">Haptolina brevifila</name>
    <dbReference type="NCBI Taxonomy" id="156173"/>
    <lineage>
        <taxon>Eukaryota</taxon>
        <taxon>Haptista</taxon>
        <taxon>Haptophyta</taxon>
        <taxon>Prymnesiophyceae</taxon>
        <taxon>Prymnesiales</taxon>
        <taxon>Prymnesiaceae</taxon>
        <taxon>Haptolina</taxon>
    </lineage>
</organism>
<protein>
    <submittedName>
        <fullName evidence="3">Uncharacterized protein</fullName>
    </submittedName>
</protein>